<proteinExistence type="predicted"/>
<sequence length="76" mass="8202">MGGINRRPFPYHGAYPAGNSTSSYLGNNKFMRILGKEQITLPSHTYISLKAAAGAVSLIDSVKPPPILRSRANSFP</sequence>
<geneLocation type="mitochondrion" evidence="2"/>
<feature type="region of interest" description="Disordered" evidence="1">
    <location>
        <begin position="1"/>
        <end position="22"/>
    </location>
</feature>
<protein>
    <submittedName>
        <fullName evidence="2">Uncharacterized protein</fullName>
    </submittedName>
</protein>
<dbReference type="AlphaFoldDB" id="A0A101M1A1"/>
<keyword evidence="2" id="KW-0496">Mitochondrion</keyword>
<dbReference type="EMBL" id="LKAM01000004">
    <property type="protein sequence ID" value="KUM49067.1"/>
    <property type="molecule type" value="Genomic_DNA"/>
</dbReference>
<reference evidence="2" key="1">
    <citation type="journal article" date="2015" name="Genome Biol. Evol.">
        <title>Organellar Genomes of White Spruce (Picea glauca): Assembly and Annotation.</title>
        <authorList>
            <person name="Jackman S.D."/>
            <person name="Warren R.L."/>
            <person name="Gibb E.A."/>
            <person name="Vandervalk B.P."/>
            <person name="Mohamadi H."/>
            <person name="Chu J."/>
            <person name="Raymond A."/>
            <person name="Pleasance S."/>
            <person name="Coope R."/>
            <person name="Wildung M.R."/>
            <person name="Ritland C.E."/>
            <person name="Bousquet J."/>
            <person name="Jones S.J."/>
            <person name="Bohlmann J."/>
            <person name="Birol I."/>
        </authorList>
    </citation>
    <scope>NUCLEOTIDE SEQUENCE [LARGE SCALE GENOMIC DNA]</scope>
    <source>
        <tissue evidence="2">Flushing bud</tissue>
    </source>
</reference>
<accession>A0A101M1A1</accession>
<evidence type="ECO:0000313" key="2">
    <source>
        <dbReference type="EMBL" id="KUM49067.1"/>
    </source>
</evidence>
<gene>
    <name evidence="2" type="ORF">ABT39_MTgene4404</name>
</gene>
<comment type="caution">
    <text evidence="2">The sequence shown here is derived from an EMBL/GenBank/DDBJ whole genome shotgun (WGS) entry which is preliminary data.</text>
</comment>
<name>A0A101M1A1_PICGL</name>
<evidence type="ECO:0000256" key="1">
    <source>
        <dbReference type="SAM" id="MobiDB-lite"/>
    </source>
</evidence>
<organism evidence="2">
    <name type="scientific">Picea glauca</name>
    <name type="common">White spruce</name>
    <name type="synonym">Pinus glauca</name>
    <dbReference type="NCBI Taxonomy" id="3330"/>
    <lineage>
        <taxon>Eukaryota</taxon>
        <taxon>Viridiplantae</taxon>
        <taxon>Streptophyta</taxon>
        <taxon>Embryophyta</taxon>
        <taxon>Tracheophyta</taxon>
        <taxon>Spermatophyta</taxon>
        <taxon>Pinopsida</taxon>
        <taxon>Pinidae</taxon>
        <taxon>Conifers I</taxon>
        <taxon>Pinales</taxon>
        <taxon>Pinaceae</taxon>
        <taxon>Picea</taxon>
    </lineage>
</organism>